<organism evidence="2 3">
    <name type="scientific">Stylosanthes scabra</name>
    <dbReference type="NCBI Taxonomy" id="79078"/>
    <lineage>
        <taxon>Eukaryota</taxon>
        <taxon>Viridiplantae</taxon>
        <taxon>Streptophyta</taxon>
        <taxon>Embryophyta</taxon>
        <taxon>Tracheophyta</taxon>
        <taxon>Spermatophyta</taxon>
        <taxon>Magnoliopsida</taxon>
        <taxon>eudicotyledons</taxon>
        <taxon>Gunneridae</taxon>
        <taxon>Pentapetalae</taxon>
        <taxon>rosids</taxon>
        <taxon>fabids</taxon>
        <taxon>Fabales</taxon>
        <taxon>Fabaceae</taxon>
        <taxon>Papilionoideae</taxon>
        <taxon>50 kb inversion clade</taxon>
        <taxon>dalbergioids sensu lato</taxon>
        <taxon>Dalbergieae</taxon>
        <taxon>Pterocarpus clade</taxon>
        <taxon>Stylosanthes</taxon>
    </lineage>
</organism>
<name>A0ABU6R8R3_9FABA</name>
<feature type="compositionally biased region" description="Basic residues" evidence="1">
    <location>
        <begin position="51"/>
        <end position="62"/>
    </location>
</feature>
<gene>
    <name evidence="2" type="ORF">PIB30_020201</name>
</gene>
<comment type="caution">
    <text evidence="2">The sequence shown here is derived from an EMBL/GenBank/DDBJ whole genome shotgun (WGS) entry which is preliminary data.</text>
</comment>
<evidence type="ECO:0000256" key="1">
    <source>
        <dbReference type="SAM" id="MobiDB-lite"/>
    </source>
</evidence>
<feature type="region of interest" description="Disordered" evidence="1">
    <location>
        <begin position="34"/>
        <end position="62"/>
    </location>
</feature>
<sequence>MAIPVTATMMESLHKFKAPRYPFGVVIKDRKKPLKNRNNKFSTSSDFQVVPRKRTYSPKHYS</sequence>
<keyword evidence="3" id="KW-1185">Reference proteome</keyword>
<dbReference type="Proteomes" id="UP001341840">
    <property type="component" value="Unassembled WGS sequence"/>
</dbReference>
<protein>
    <submittedName>
        <fullName evidence="2">Uncharacterized protein</fullName>
    </submittedName>
</protein>
<evidence type="ECO:0000313" key="3">
    <source>
        <dbReference type="Proteomes" id="UP001341840"/>
    </source>
</evidence>
<accession>A0ABU6R8R3</accession>
<reference evidence="2 3" key="1">
    <citation type="journal article" date="2023" name="Plants (Basel)">
        <title>Bridging the Gap: Combining Genomics and Transcriptomics Approaches to Understand Stylosanthes scabra, an Orphan Legume from the Brazilian Caatinga.</title>
        <authorList>
            <person name="Ferreira-Neto J.R.C."/>
            <person name="da Silva M.D."/>
            <person name="Binneck E."/>
            <person name="de Melo N.F."/>
            <person name="da Silva R.H."/>
            <person name="de Melo A.L.T.M."/>
            <person name="Pandolfi V."/>
            <person name="Bustamante F.O."/>
            <person name="Brasileiro-Vidal A.C."/>
            <person name="Benko-Iseppon A.M."/>
        </authorList>
    </citation>
    <scope>NUCLEOTIDE SEQUENCE [LARGE SCALE GENOMIC DNA]</scope>
    <source>
        <tissue evidence="2">Leaves</tissue>
    </source>
</reference>
<proteinExistence type="predicted"/>
<evidence type="ECO:0000313" key="2">
    <source>
        <dbReference type="EMBL" id="MED6120367.1"/>
    </source>
</evidence>
<dbReference type="EMBL" id="JASCZI010030272">
    <property type="protein sequence ID" value="MED6120367.1"/>
    <property type="molecule type" value="Genomic_DNA"/>
</dbReference>